<keyword evidence="3 5" id="KW-1133">Transmembrane helix</keyword>
<dbReference type="InterPro" id="IPR036259">
    <property type="entry name" value="MFS_trans_sf"/>
</dbReference>
<evidence type="ECO:0000256" key="2">
    <source>
        <dbReference type="ARBA" id="ARBA00022692"/>
    </source>
</evidence>
<dbReference type="PROSITE" id="PS50850">
    <property type="entry name" value="MFS"/>
    <property type="match status" value="1"/>
</dbReference>
<feature type="transmembrane region" description="Helical" evidence="5">
    <location>
        <begin position="273"/>
        <end position="295"/>
    </location>
</feature>
<evidence type="ECO:0000313" key="7">
    <source>
        <dbReference type="EMBL" id="RKD20475.1"/>
    </source>
</evidence>
<comment type="caution">
    <text evidence="7">The sequence shown here is derived from an EMBL/GenBank/DDBJ whole genome shotgun (WGS) entry which is preliminary data.</text>
</comment>
<evidence type="ECO:0000256" key="5">
    <source>
        <dbReference type="SAM" id="Phobius"/>
    </source>
</evidence>
<feature type="transmembrane region" description="Helical" evidence="5">
    <location>
        <begin position="170"/>
        <end position="189"/>
    </location>
</feature>
<feature type="domain" description="Major facilitator superfamily (MFS) profile" evidence="6">
    <location>
        <begin position="12"/>
        <end position="422"/>
    </location>
</feature>
<dbReference type="PANTHER" id="PTHR11662">
    <property type="entry name" value="SOLUTE CARRIER FAMILY 17"/>
    <property type="match status" value="1"/>
</dbReference>
<dbReference type="EMBL" id="MBTA01000001">
    <property type="protein sequence ID" value="RKD20475.1"/>
    <property type="molecule type" value="Genomic_DNA"/>
</dbReference>
<dbReference type="PANTHER" id="PTHR11662:SF285">
    <property type="entry name" value="HEXURONATE TRANSPORTER"/>
    <property type="match status" value="1"/>
</dbReference>
<dbReference type="CDD" id="cd17319">
    <property type="entry name" value="MFS_ExuT_GudP_like"/>
    <property type="match status" value="1"/>
</dbReference>
<name>A0A419SCD3_9SPHI</name>
<dbReference type="Pfam" id="PF07690">
    <property type="entry name" value="MFS_1"/>
    <property type="match status" value="1"/>
</dbReference>
<keyword evidence="4 5" id="KW-0472">Membrane</keyword>
<gene>
    <name evidence="7" type="ORF">BCY91_01450</name>
</gene>
<dbReference type="InterPro" id="IPR011701">
    <property type="entry name" value="MFS"/>
</dbReference>
<protein>
    <recommendedName>
        <fullName evidence="6">Major facilitator superfamily (MFS) profile domain-containing protein</fullName>
    </recommendedName>
</protein>
<keyword evidence="2 5" id="KW-0812">Transmembrane</keyword>
<dbReference type="RefSeq" id="WP_182995274.1">
    <property type="nucleotide sequence ID" value="NZ_MBTA01000001.1"/>
</dbReference>
<proteinExistence type="predicted"/>
<feature type="transmembrane region" description="Helical" evidence="5">
    <location>
        <begin position="12"/>
        <end position="34"/>
    </location>
</feature>
<sequence>MEKPKGKYRWKVLSLLFMATVINYMDRSVIGFLGPTLKNHVFHWTDLDYANIQIAFKIGYAVGLLLMGAFIDKYGTKIGYTVAIVIWTLFGMSHALVNKSVGWIGFALARLGLGFGEAGNFPAAIKTVAEWFPKKERAYATGLFNAGSNVGAILAPLFISLLVADDGTRWQYAFLMTSVLSAVWVVLWFKTYQHPAKHPKLSESELNYITEEEQLAQDGEEKTSWAKVTKWKATWIFAFAKTTDAIWLFYLFWGGFFLNKNFGLELTGLALPIIVIYLLADVGSILGGWFSSFLIQKGVATHRARKTALMLAAVLILPVVWAPQTQNAWVAVLLIALAAGGHQAWSANLFSLVPDIFPKKSTASVVGIGGMVGYLTAAVSDYALGNSLTHSGGSAYTYAFAIAGCWYFIVFLVLHFGLGKMERI</sequence>
<dbReference type="SUPFAM" id="SSF103473">
    <property type="entry name" value="MFS general substrate transporter"/>
    <property type="match status" value="1"/>
</dbReference>
<evidence type="ECO:0000256" key="4">
    <source>
        <dbReference type="ARBA" id="ARBA00023136"/>
    </source>
</evidence>
<feature type="transmembrane region" description="Helical" evidence="5">
    <location>
        <begin position="142"/>
        <end position="164"/>
    </location>
</feature>
<feature type="transmembrane region" description="Helical" evidence="5">
    <location>
        <begin position="365"/>
        <end position="384"/>
    </location>
</feature>
<evidence type="ECO:0000256" key="1">
    <source>
        <dbReference type="ARBA" id="ARBA00004141"/>
    </source>
</evidence>
<dbReference type="AlphaFoldDB" id="A0A419SCD3"/>
<evidence type="ECO:0000313" key="8">
    <source>
        <dbReference type="Proteomes" id="UP000283433"/>
    </source>
</evidence>
<feature type="transmembrane region" description="Helical" evidence="5">
    <location>
        <begin position="78"/>
        <end position="97"/>
    </location>
</feature>
<reference evidence="7 8" key="1">
    <citation type="submission" date="2016-07" db="EMBL/GenBank/DDBJ databases">
        <title>Genome of Pelobium manganitolerans.</title>
        <authorList>
            <person name="Wu S."/>
            <person name="Wang G."/>
        </authorList>
    </citation>
    <scope>NUCLEOTIDE SEQUENCE [LARGE SCALE GENOMIC DNA]</scope>
    <source>
        <strain evidence="7 8">YS-25</strain>
    </source>
</reference>
<accession>A0A419SCD3</accession>
<feature type="transmembrane region" description="Helical" evidence="5">
    <location>
        <begin position="233"/>
        <end position="253"/>
    </location>
</feature>
<dbReference type="InterPro" id="IPR020846">
    <property type="entry name" value="MFS_dom"/>
</dbReference>
<feature type="transmembrane region" description="Helical" evidence="5">
    <location>
        <begin position="307"/>
        <end position="323"/>
    </location>
</feature>
<organism evidence="7 8">
    <name type="scientific">Pelobium manganitolerans</name>
    <dbReference type="NCBI Taxonomy" id="1842495"/>
    <lineage>
        <taxon>Bacteria</taxon>
        <taxon>Pseudomonadati</taxon>
        <taxon>Bacteroidota</taxon>
        <taxon>Sphingobacteriia</taxon>
        <taxon>Sphingobacteriales</taxon>
        <taxon>Sphingobacteriaceae</taxon>
        <taxon>Pelobium</taxon>
    </lineage>
</organism>
<evidence type="ECO:0000256" key="3">
    <source>
        <dbReference type="ARBA" id="ARBA00022989"/>
    </source>
</evidence>
<feature type="transmembrane region" description="Helical" evidence="5">
    <location>
        <begin position="103"/>
        <end position="121"/>
    </location>
</feature>
<dbReference type="GO" id="GO:0015134">
    <property type="term" value="F:hexuronate transmembrane transporter activity"/>
    <property type="evidence" value="ECO:0007669"/>
    <property type="project" value="TreeGrafter"/>
</dbReference>
<feature type="transmembrane region" description="Helical" evidence="5">
    <location>
        <begin position="54"/>
        <end position="71"/>
    </location>
</feature>
<dbReference type="GO" id="GO:0016020">
    <property type="term" value="C:membrane"/>
    <property type="evidence" value="ECO:0007669"/>
    <property type="project" value="UniProtKB-SubCell"/>
</dbReference>
<evidence type="ECO:0000259" key="6">
    <source>
        <dbReference type="PROSITE" id="PS50850"/>
    </source>
</evidence>
<dbReference type="InterPro" id="IPR050382">
    <property type="entry name" value="MFS_Na/Anion_cotransporter"/>
</dbReference>
<feature type="transmembrane region" description="Helical" evidence="5">
    <location>
        <begin position="396"/>
        <end position="418"/>
    </location>
</feature>
<dbReference type="Gene3D" id="1.20.1250.20">
    <property type="entry name" value="MFS general substrate transporter like domains"/>
    <property type="match status" value="2"/>
</dbReference>
<keyword evidence="8" id="KW-1185">Reference proteome</keyword>
<dbReference type="Proteomes" id="UP000283433">
    <property type="component" value="Unassembled WGS sequence"/>
</dbReference>
<comment type="subcellular location">
    <subcellularLocation>
        <location evidence="1">Membrane</location>
        <topology evidence="1">Multi-pass membrane protein</topology>
    </subcellularLocation>
</comment>
<feature type="transmembrane region" description="Helical" evidence="5">
    <location>
        <begin position="329"/>
        <end position="353"/>
    </location>
</feature>